<keyword evidence="1" id="KW-0145">Chemotaxis</keyword>
<feature type="domain" description="HAMP" evidence="5">
    <location>
        <begin position="238"/>
        <end position="272"/>
    </location>
</feature>
<dbReference type="PANTHER" id="PTHR43531">
    <property type="entry name" value="PROTEIN ICFG"/>
    <property type="match status" value="1"/>
</dbReference>
<dbReference type="InterPro" id="IPR051310">
    <property type="entry name" value="MCP_chemotaxis"/>
</dbReference>
<dbReference type="GO" id="GO:0016020">
    <property type="term" value="C:membrane"/>
    <property type="evidence" value="ECO:0007669"/>
    <property type="project" value="InterPro"/>
</dbReference>
<dbReference type="InterPro" id="IPR009050">
    <property type="entry name" value="Globin-like_sf"/>
</dbReference>
<dbReference type="GO" id="GO:0006935">
    <property type="term" value="P:chemotaxis"/>
    <property type="evidence" value="ECO:0007669"/>
    <property type="project" value="UniProtKB-KW"/>
</dbReference>
<keyword evidence="3" id="KW-0807">Transducer</keyword>
<evidence type="ECO:0000256" key="2">
    <source>
        <dbReference type="ARBA" id="ARBA00029447"/>
    </source>
</evidence>
<dbReference type="GO" id="GO:0020037">
    <property type="term" value="F:heme binding"/>
    <property type="evidence" value="ECO:0007669"/>
    <property type="project" value="InterPro"/>
</dbReference>
<comment type="similarity">
    <text evidence="2">Belongs to the methyl-accepting chemotaxis (MCP) protein family.</text>
</comment>
<dbReference type="GO" id="GO:0019825">
    <property type="term" value="F:oxygen binding"/>
    <property type="evidence" value="ECO:0007669"/>
    <property type="project" value="InterPro"/>
</dbReference>
<reference evidence="6 7" key="1">
    <citation type="submission" date="2020-01" db="EMBL/GenBank/DDBJ databases">
        <title>Draft genome assembly of Ensifer adhaerens T173.</title>
        <authorList>
            <person name="Craig J.E."/>
            <person name="Stinchcombe J.R."/>
        </authorList>
    </citation>
    <scope>NUCLEOTIDE SEQUENCE [LARGE SCALE GENOMIC DNA]</scope>
    <source>
        <strain evidence="6 7">T173</strain>
    </source>
</reference>
<accession>A0AAW4FG85</accession>
<dbReference type="PRINTS" id="PR00260">
    <property type="entry name" value="CHEMTRNSDUCR"/>
</dbReference>
<comment type="caution">
    <text evidence="6">The sequence shown here is derived from an EMBL/GenBank/DDBJ whole genome shotgun (WGS) entry which is preliminary data.</text>
</comment>
<protein>
    <submittedName>
        <fullName evidence="6">Globin-coupled sensor protein</fullName>
    </submittedName>
</protein>
<evidence type="ECO:0000313" key="6">
    <source>
        <dbReference type="EMBL" id="MBM3091112.1"/>
    </source>
</evidence>
<proteinExistence type="inferred from homology"/>
<evidence type="ECO:0000259" key="4">
    <source>
        <dbReference type="PROSITE" id="PS50111"/>
    </source>
</evidence>
<name>A0AAW4FG85_9HYPH</name>
<dbReference type="SUPFAM" id="SSF58104">
    <property type="entry name" value="Methyl-accepting chemotaxis protein (MCP) signaling domain"/>
    <property type="match status" value="1"/>
</dbReference>
<dbReference type="EMBL" id="WXFA01000004">
    <property type="protein sequence ID" value="MBM3091112.1"/>
    <property type="molecule type" value="Genomic_DNA"/>
</dbReference>
<dbReference type="InterPro" id="IPR004090">
    <property type="entry name" value="Chemotax_Me-accpt_rcpt"/>
</dbReference>
<dbReference type="Proteomes" id="UP000744980">
    <property type="component" value="Unassembled WGS sequence"/>
</dbReference>
<dbReference type="GO" id="GO:0004888">
    <property type="term" value="F:transmembrane signaling receptor activity"/>
    <property type="evidence" value="ECO:0007669"/>
    <property type="project" value="InterPro"/>
</dbReference>
<dbReference type="InterPro" id="IPR039379">
    <property type="entry name" value="Protoglobin_sensor_dom"/>
</dbReference>
<evidence type="ECO:0000313" key="7">
    <source>
        <dbReference type="Proteomes" id="UP000744980"/>
    </source>
</evidence>
<dbReference type="AlphaFoldDB" id="A0AAW4FG85"/>
<dbReference type="Pfam" id="PF11563">
    <property type="entry name" value="Protoglobin"/>
    <property type="match status" value="1"/>
</dbReference>
<evidence type="ECO:0000256" key="1">
    <source>
        <dbReference type="ARBA" id="ARBA00022500"/>
    </source>
</evidence>
<evidence type="ECO:0000259" key="5">
    <source>
        <dbReference type="PROSITE" id="PS50885"/>
    </source>
</evidence>
<organism evidence="6 7">
    <name type="scientific">Ensifer canadensis</name>
    <dbReference type="NCBI Taxonomy" id="555315"/>
    <lineage>
        <taxon>Bacteria</taxon>
        <taxon>Pseudomonadati</taxon>
        <taxon>Pseudomonadota</taxon>
        <taxon>Alphaproteobacteria</taxon>
        <taxon>Hyphomicrobiales</taxon>
        <taxon>Rhizobiaceae</taxon>
        <taxon>Sinorhizobium/Ensifer group</taxon>
        <taxon>Ensifer</taxon>
    </lineage>
</organism>
<keyword evidence="7" id="KW-1185">Reference proteome</keyword>
<dbReference type="Pfam" id="PF00015">
    <property type="entry name" value="MCPsignal"/>
    <property type="match status" value="1"/>
</dbReference>
<dbReference type="PROSITE" id="PS50111">
    <property type="entry name" value="CHEMOTAXIS_TRANSDUC_2"/>
    <property type="match status" value="1"/>
</dbReference>
<dbReference type="InterPro" id="IPR012292">
    <property type="entry name" value="Globin/Proto"/>
</dbReference>
<evidence type="ECO:0000256" key="3">
    <source>
        <dbReference type="PROSITE-ProRule" id="PRU00284"/>
    </source>
</evidence>
<dbReference type="InterPro" id="IPR004089">
    <property type="entry name" value="MCPsignal_dom"/>
</dbReference>
<dbReference type="CDD" id="cd11386">
    <property type="entry name" value="MCP_signal"/>
    <property type="match status" value="1"/>
</dbReference>
<gene>
    <name evidence="6" type="ORF">GFB56_09815</name>
</gene>
<dbReference type="PANTHER" id="PTHR43531:SF11">
    <property type="entry name" value="METHYL-ACCEPTING CHEMOTAXIS PROTEIN 3"/>
    <property type="match status" value="1"/>
</dbReference>
<dbReference type="Gene3D" id="1.10.287.950">
    <property type="entry name" value="Methyl-accepting chemotaxis protein"/>
    <property type="match status" value="1"/>
</dbReference>
<sequence>MWRARPVDRGPSGYSPGKFQACKAGDLALRQEASSEQARKGQAGSLLERLRFAGLDDESCSRVRDTRQKLSPRIDAALRDLFQRLQSYPDAARHFDNDRQLDRLQDIQSSHWNVLTDARFDGLYAERVKVLADTSNRMGLDPRWQMASHAVVLEHLLVGLIEEAWPKSFLPMGRGRRKELCDLVAALVRTVFVDTEIGVSLRFNALRQQHQRQLADQHSADEQAVTTLFGDFAKGLNDGDLGVRLSESAPDAYQPIVASLNAALDTIQQSLQSADQRGQAAETFIGRLRDGAAGFSDKAAAEADALSGQLAALADMTERMATGSSRISATEIKATETRVAVERSGEIAGQAISAMADIEASAEKIGQIIGVIDEIAFQTNLLALNAGIEAARAGDSGRGFAVVAQEVRALAQRSGEAAREIKQLVTGTKAQVETGVEIVGRTQDAISSIVQQVTSINAAVSGIAREAEQQVGDLKGVASDIGAISQAVQASAAMAGETVRSSDDLHNVIVELGETIRRFRVERRHAASPTPAASQGRGLVAPAAMADDEMAAPLFDDGPQRQFAGWQR</sequence>
<dbReference type="Gene3D" id="1.10.490.10">
    <property type="entry name" value="Globins"/>
    <property type="match status" value="1"/>
</dbReference>
<dbReference type="PROSITE" id="PS50885">
    <property type="entry name" value="HAMP"/>
    <property type="match status" value="1"/>
</dbReference>
<dbReference type="SUPFAM" id="SSF46458">
    <property type="entry name" value="Globin-like"/>
    <property type="match status" value="1"/>
</dbReference>
<feature type="domain" description="Methyl-accepting transducer" evidence="4">
    <location>
        <begin position="277"/>
        <end position="506"/>
    </location>
</feature>
<dbReference type="CDD" id="cd01068">
    <property type="entry name" value="globin_sensor"/>
    <property type="match status" value="1"/>
</dbReference>
<dbReference type="InterPro" id="IPR044398">
    <property type="entry name" value="Globin-sensor_dom"/>
</dbReference>
<dbReference type="InterPro" id="IPR003660">
    <property type="entry name" value="HAMP_dom"/>
</dbReference>
<dbReference type="GO" id="GO:0007165">
    <property type="term" value="P:signal transduction"/>
    <property type="evidence" value="ECO:0007669"/>
    <property type="project" value="UniProtKB-KW"/>
</dbReference>
<dbReference type="SMART" id="SM00283">
    <property type="entry name" value="MA"/>
    <property type="match status" value="1"/>
</dbReference>